<evidence type="ECO:0008006" key="5">
    <source>
        <dbReference type="Google" id="ProtNLM"/>
    </source>
</evidence>
<accession>A1WY92</accession>
<dbReference type="Proteomes" id="UP000000647">
    <property type="component" value="Chromosome"/>
</dbReference>
<sequence>MYQSRWLMASAAALTVGFISGCSTSTSFVNYDEREMYSGETAGNIQFVEIGGVQARANGFVWESCGDLTSEAADELREEARQVGGNAVINVRWLGGDEGGRQPICTTGWGWFALGGVGGLHPWVKNAGVGGVAVFADEDELHALRDAVADKRALLVEEEEEVDEEDWQDDSEVDDEAAEEDVDAEDEGGDEGDMDDGLDFESDEDGDEEEEGEDE</sequence>
<evidence type="ECO:0000256" key="2">
    <source>
        <dbReference type="SAM" id="SignalP"/>
    </source>
</evidence>
<dbReference type="SUPFAM" id="SSF117782">
    <property type="entry name" value="YbjQ-like"/>
    <property type="match status" value="1"/>
</dbReference>
<dbReference type="KEGG" id="hha:Hhal_1890"/>
<dbReference type="OrthoDB" id="7107862at2"/>
<feature type="region of interest" description="Disordered" evidence="1">
    <location>
        <begin position="157"/>
        <end position="215"/>
    </location>
</feature>
<protein>
    <recommendedName>
        <fullName evidence="5">Lipoprotein</fullName>
    </recommendedName>
</protein>
<feature type="signal peptide" evidence="2">
    <location>
        <begin position="1"/>
        <end position="21"/>
    </location>
</feature>
<keyword evidence="4" id="KW-1185">Reference proteome</keyword>
<evidence type="ECO:0000313" key="3">
    <source>
        <dbReference type="EMBL" id="ABM62654.1"/>
    </source>
</evidence>
<reference evidence="3 4" key="2">
    <citation type="journal article" date="2013" name="Stand. Genomic Sci.">
        <title>Complete genome sequence of Halorhodospira halophila SL1.</title>
        <authorList>
            <person name="Challacombe J.F."/>
            <person name="Majid S."/>
            <person name="Deole R."/>
            <person name="Brettin T.S."/>
            <person name="Bruce D."/>
            <person name="Delano S.F."/>
            <person name="Detter J.C."/>
            <person name="Gleasner C.D."/>
            <person name="Han C.S."/>
            <person name="Misra M."/>
            <person name="Reitenga K.G."/>
            <person name="Mikhailova N."/>
            <person name="Woyke T."/>
            <person name="Pitluck S."/>
            <person name="Nolan M."/>
            <person name="Land M.L."/>
            <person name="Saunders E."/>
            <person name="Tapia R."/>
            <person name="Lapidus A."/>
            <person name="Ivanova N."/>
            <person name="Hoff W.D."/>
        </authorList>
    </citation>
    <scope>NUCLEOTIDE SEQUENCE [LARGE SCALE GENOMIC DNA]</scope>
    <source>
        <strain evidence="4">DSM 244 / SL1</strain>
    </source>
</reference>
<dbReference type="RefSeq" id="WP_011814676.1">
    <property type="nucleotide sequence ID" value="NC_008789.1"/>
</dbReference>
<dbReference type="InterPro" id="IPR035439">
    <property type="entry name" value="UPF0145_dom_sf"/>
</dbReference>
<evidence type="ECO:0000256" key="1">
    <source>
        <dbReference type="SAM" id="MobiDB-lite"/>
    </source>
</evidence>
<dbReference type="HOGENOM" id="CLU_1281723_0_0_6"/>
<keyword evidence="2" id="KW-0732">Signal</keyword>
<name>A1WY92_HALHL</name>
<reference evidence="4" key="1">
    <citation type="submission" date="2006-12" db="EMBL/GenBank/DDBJ databases">
        <title>Complete sequence of Halorhodospira halophila SL1.</title>
        <authorList>
            <consortium name="US DOE Joint Genome Institute"/>
            <person name="Copeland A."/>
            <person name="Lucas S."/>
            <person name="Lapidus A."/>
            <person name="Barry K."/>
            <person name="Detter J.C."/>
            <person name="Glavina del Rio T."/>
            <person name="Hammon N."/>
            <person name="Israni S."/>
            <person name="Dalin E."/>
            <person name="Tice H."/>
            <person name="Pitluck S."/>
            <person name="Saunders E."/>
            <person name="Brettin T."/>
            <person name="Bruce D."/>
            <person name="Han C."/>
            <person name="Tapia R."/>
            <person name="Schmutz J."/>
            <person name="Larimer F."/>
            <person name="Land M."/>
            <person name="Hauser L."/>
            <person name="Kyrpides N."/>
            <person name="Mikhailova N."/>
            <person name="Hoff W."/>
            <person name="Richardson P."/>
        </authorList>
    </citation>
    <scope>NUCLEOTIDE SEQUENCE [LARGE SCALE GENOMIC DNA]</scope>
    <source>
        <strain evidence="4">DSM 244 / SL1</strain>
    </source>
</reference>
<dbReference type="EMBL" id="CP000544">
    <property type="protein sequence ID" value="ABM62654.1"/>
    <property type="molecule type" value="Genomic_DNA"/>
</dbReference>
<gene>
    <name evidence="3" type="ordered locus">Hhal_1890</name>
</gene>
<evidence type="ECO:0000313" key="4">
    <source>
        <dbReference type="Proteomes" id="UP000000647"/>
    </source>
</evidence>
<dbReference type="STRING" id="349124.Hhal_1890"/>
<organism evidence="3 4">
    <name type="scientific">Halorhodospira halophila (strain DSM 244 / SL1)</name>
    <name type="common">Ectothiorhodospira halophila (strain DSM 244 / SL1)</name>
    <dbReference type="NCBI Taxonomy" id="349124"/>
    <lineage>
        <taxon>Bacteria</taxon>
        <taxon>Pseudomonadati</taxon>
        <taxon>Pseudomonadota</taxon>
        <taxon>Gammaproteobacteria</taxon>
        <taxon>Chromatiales</taxon>
        <taxon>Ectothiorhodospiraceae</taxon>
        <taxon>Halorhodospira</taxon>
    </lineage>
</organism>
<proteinExistence type="predicted"/>
<dbReference type="AlphaFoldDB" id="A1WY92"/>
<feature type="chain" id="PRO_5002640904" description="Lipoprotein" evidence="2">
    <location>
        <begin position="22"/>
        <end position="215"/>
    </location>
</feature>
<dbReference type="PROSITE" id="PS51257">
    <property type="entry name" value="PROKAR_LIPOPROTEIN"/>
    <property type="match status" value="1"/>
</dbReference>